<dbReference type="InterPro" id="IPR023210">
    <property type="entry name" value="NADP_OxRdtase_dom"/>
</dbReference>
<organism evidence="3 4">
    <name type="scientific">Ureibacillus suwonensis</name>
    <dbReference type="NCBI Taxonomy" id="313007"/>
    <lineage>
        <taxon>Bacteria</taxon>
        <taxon>Bacillati</taxon>
        <taxon>Bacillota</taxon>
        <taxon>Bacilli</taxon>
        <taxon>Bacillales</taxon>
        <taxon>Caryophanaceae</taxon>
        <taxon>Ureibacillus</taxon>
    </lineage>
</organism>
<proteinExistence type="predicted"/>
<keyword evidence="4" id="KW-1185">Reference proteome</keyword>
<dbReference type="Gene3D" id="3.20.20.100">
    <property type="entry name" value="NADP-dependent oxidoreductase domain"/>
    <property type="match status" value="1"/>
</dbReference>
<dbReference type="CDD" id="cd19088">
    <property type="entry name" value="AKR_AKR13B1"/>
    <property type="match status" value="1"/>
</dbReference>
<evidence type="ECO:0000313" key="4">
    <source>
        <dbReference type="Proteomes" id="UP001595978"/>
    </source>
</evidence>
<evidence type="ECO:0000313" key="3">
    <source>
        <dbReference type="EMBL" id="MFC5541667.1"/>
    </source>
</evidence>
<keyword evidence="1" id="KW-0560">Oxidoreductase</keyword>
<comment type="caution">
    <text evidence="3">The sequence shown here is derived from an EMBL/GenBank/DDBJ whole genome shotgun (WGS) entry which is preliminary data.</text>
</comment>
<dbReference type="InterPro" id="IPR036812">
    <property type="entry name" value="NAD(P)_OxRdtase_dom_sf"/>
</dbReference>
<accession>A0ABW0RC36</accession>
<dbReference type="InterPro" id="IPR050791">
    <property type="entry name" value="Aldo-Keto_reductase"/>
</dbReference>
<reference evidence="4" key="1">
    <citation type="journal article" date="2019" name="Int. J. Syst. Evol. Microbiol.">
        <title>The Global Catalogue of Microorganisms (GCM) 10K type strain sequencing project: providing services to taxonomists for standard genome sequencing and annotation.</title>
        <authorList>
            <consortium name="The Broad Institute Genomics Platform"/>
            <consortium name="The Broad Institute Genome Sequencing Center for Infectious Disease"/>
            <person name="Wu L."/>
            <person name="Ma J."/>
        </authorList>
    </citation>
    <scope>NUCLEOTIDE SEQUENCE [LARGE SCALE GENOMIC DNA]</scope>
    <source>
        <strain evidence="4">CCUG 56331</strain>
    </source>
</reference>
<name>A0ABW0RC36_9BACL</name>
<protein>
    <submittedName>
        <fullName evidence="3">Aldo/keto reductase</fullName>
    </submittedName>
</protein>
<dbReference type="Proteomes" id="UP001595978">
    <property type="component" value="Unassembled WGS sequence"/>
</dbReference>
<dbReference type="RefSeq" id="WP_390309340.1">
    <property type="nucleotide sequence ID" value="NZ_JBHSNQ010000068.1"/>
</dbReference>
<dbReference type="PANTHER" id="PTHR43625:SF40">
    <property type="entry name" value="ALDO-KETO REDUCTASE YAKC [NADP(+)]"/>
    <property type="match status" value="1"/>
</dbReference>
<gene>
    <name evidence="3" type="ORF">ACFPOH_07825</name>
</gene>
<evidence type="ECO:0000259" key="2">
    <source>
        <dbReference type="Pfam" id="PF00248"/>
    </source>
</evidence>
<dbReference type="SUPFAM" id="SSF51430">
    <property type="entry name" value="NAD(P)-linked oxidoreductase"/>
    <property type="match status" value="1"/>
</dbReference>
<dbReference type="PRINTS" id="PR00069">
    <property type="entry name" value="ALDKETRDTASE"/>
</dbReference>
<dbReference type="InterPro" id="IPR020471">
    <property type="entry name" value="AKR"/>
</dbReference>
<feature type="domain" description="NADP-dependent oxidoreductase" evidence="2">
    <location>
        <begin position="24"/>
        <end position="292"/>
    </location>
</feature>
<dbReference type="Pfam" id="PF00248">
    <property type="entry name" value="Aldo_ket_red"/>
    <property type="match status" value="1"/>
</dbReference>
<dbReference type="PANTHER" id="PTHR43625">
    <property type="entry name" value="AFLATOXIN B1 ALDEHYDE REDUCTASE"/>
    <property type="match status" value="1"/>
</dbReference>
<evidence type="ECO:0000256" key="1">
    <source>
        <dbReference type="ARBA" id="ARBA00023002"/>
    </source>
</evidence>
<sequence>MSNFSKDNRPGGTYVMGGKEVSRVGYGTMQLPKLKDESKARAVIRRAYELGVNHFDTADFYGDGFTNRCLADEIGKEPDAVIVTKIGAKPGNGIMPMIPAQRPEELRQQIEDNLRSLKTDHLGIVNFRRIAPGTFPLKPSQKVNFDDQMAELIKMRDEGKIEAIGLSTVSLKELESALPAGIVCVQNQYNITSRSQESILDLCRKEGIAWVPYFPLGGGLPGSAKVTEDKTVQAVAKEMGLSPAQVGLAWILQHAENALIIPGTTSIGHLEQNVAVGDIRFDEDTMRRLDSVPPAKGIGAIINRFMTRK</sequence>
<dbReference type="EMBL" id="JBHSNQ010000068">
    <property type="protein sequence ID" value="MFC5541667.1"/>
    <property type="molecule type" value="Genomic_DNA"/>
</dbReference>